<keyword evidence="12" id="KW-1185">Reference proteome</keyword>
<dbReference type="InterPro" id="IPR003591">
    <property type="entry name" value="Leu-rich_rpt_typical-subtyp"/>
</dbReference>
<evidence type="ECO:0000259" key="10">
    <source>
        <dbReference type="PROSITE" id="PS50105"/>
    </source>
</evidence>
<accession>A0AAE0SLL7</accession>
<keyword evidence="2" id="KW-0677">Repeat</keyword>
<evidence type="ECO:0000256" key="4">
    <source>
        <dbReference type="ARBA" id="ARBA00022833"/>
    </source>
</evidence>
<keyword evidence="1" id="KW-0433">Leucine-rich repeat</keyword>
<organism evidence="11 12">
    <name type="scientific">Potamilus streckersoni</name>
    <dbReference type="NCBI Taxonomy" id="2493646"/>
    <lineage>
        <taxon>Eukaryota</taxon>
        <taxon>Metazoa</taxon>
        <taxon>Spiralia</taxon>
        <taxon>Lophotrochozoa</taxon>
        <taxon>Mollusca</taxon>
        <taxon>Bivalvia</taxon>
        <taxon>Autobranchia</taxon>
        <taxon>Heteroconchia</taxon>
        <taxon>Palaeoheterodonta</taxon>
        <taxon>Unionida</taxon>
        <taxon>Unionoidea</taxon>
        <taxon>Unionidae</taxon>
        <taxon>Ambleminae</taxon>
        <taxon>Lampsilini</taxon>
        <taxon>Potamilus</taxon>
    </lineage>
</organism>
<feature type="transmembrane region" description="Helical" evidence="8">
    <location>
        <begin position="787"/>
        <end position="807"/>
    </location>
</feature>
<proteinExistence type="predicted"/>
<dbReference type="PROSITE" id="PS51450">
    <property type="entry name" value="LRR"/>
    <property type="match status" value="2"/>
</dbReference>
<sequence>MGQVSGKKRSGLLSRTHDHDSMSDYPQNQSDTTDNVAFSQEKKNKKMPLLRKQSDKAKKRSQYQQYLAQESPEPIFDLSSCELGEVPSGVFALCKVLHKEVLLLNDNWLQSLIEGGKLSDLRTIRVLDLHNNVLKSIPDEICFLESLQVLNLENNQLAQLPENIGQLQALQTLNVKGNKLKNLPESMFGLNCLRMLDISNNRVTILPKQLCKVRTLEMISLDASNMEYPDKEICSMGTEEIMKFLCSECGMEYLPPSNFLHNILDPPRSLPTSPSQKTVNKAYEEEGNLMRTLADYSQMMEKKRIERLELERLWAEDQQDQALLAMIASNNRQKLIHAIAREEDRLDRELVELTHRKEMEKIHLLQSLQEVEQSAADLIQRILVINEKARKTDDLLDNIEKERIEKEDLFVVRWEEIQNLRKKEVLEAMQKVLEESEIFEKLRLSYTDSRESASLRQALVEEEMLASSQIKSVLHHKKMGQEFIAEQLAIEDQLQKEVFEVLQLQKDVKHHRITAQISLIEEELVQLTTIEIQRRELRTEDEINRLAEKRIQLIEILTSLLYEQEKRQKELRKRLQEMEQQREDGQIDYWLVQYQRLMDRKPQTLIDQENQLEIAVVKILEQSEASDYIPLFAHNRISIETLLQLSDEDLKQMGIHELGIRTKILQHVDRYNEQHPPPKLLPSDKEEPTNRLEPSAPPVEESPTRQASVLARGINSECSICLDNPSAVIFLTCGHVCCCVDCSHQVQQCPLCRAEIVQCIRLISPPAQMGISCINPGLPVYGASSSVYKALLIIAAAVLTLILWFTVSIDQNVCSSATTI</sequence>
<evidence type="ECO:0000256" key="3">
    <source>
        <dbReference type="ARBA" id="ARBA00022771"/>
    </source>
</evidence>
<keyword evidence="3 5" id="KW-0863">Zinc-finger</keyword>
<dbReference type="Proteomes" id="UP001195483">
    <property type="component" value="Unassembled WGS sequence"/>
</dbReference>
<dbReference type="Gene3D" id="3.30.40.10">
    <property type="entry name" value="Zinc/RING finger domain, C3HC4 (zinc finger)"/>
    <property type="match status" value="1"/>
</dbReference>
<dbReference type="SUPFAM" id="SSF57850">
    <property type="entry name" value="RING/U-box"/>
    <property type="match status" value="1"/>
</dbReference>
<dbReference type="Gene3D" id="1.10.150.50">
    <property type="entry name" value="Transcription Factor, Ets-1"/>
    <property type="match status" value="1"/>
</dbReference>
<dbReference type="Pfam" id="PF13920">
    <property type="entry name" value="zf-C3HC4_3"/>
    <property type="match status" value="1"/>
</dbReference>
<feature type="region of interest" description="Disordered" evidence="7">
    <location>
        <begin position="1"/>
        <end position="64"/>
    </location>
</feature>
<dbReference type="CDD" id="cd16515">
    <property type="entry name" value="RING-HC_LRSAM1"/>
    <property type="match status" value="1"/>
</dbReference>
<reference evidence="11" key="3">
    <citation type="submission" date="2023-05" db="EMBL/GenBank/DDBJ databases">
        <authorList>
            <person name="Smith C.H."/>
        </authorList>
    </citation>
    <scope>NUCLEOTIDE SEQUENCE</scope>
    <source>
        <strain evidence="11">CHS0354</strain>
        <tissue evidence="11">Mantle</tissue>
    </source>
</reference>
<dbReference type="PANTHER" id="PTHR48051:SF47">
    <property type="entry name" value="LEUCINE RICH REPEAT AND STERILE ALPHA MOTIF CONTAINING 1"/>
    <property type="match status" value="1"/>
</dbReference>
<dbReference type="InterPro" id="IPR055414">
    <property type="entry name" value="LRR_R13L4/SHOC2-like"/>
</dbReference>
<evidence type="ECO:0000256" key="8">
    <source>
        <dbReference type="SAM" id="Phobius"/>
    </source>
</evidence>
<evidence type="ECO:0000313" key="12">
    <source>
        <dbReference type="Proteomes" id="UP001195483"/>
    </source>
</evidence>
<dbReference type="PROSITE" id="PS50105">
    <property type="entry name" value="SAM_DOMAIN"/>
    <property type="match status" value="1"/>
</dbReference>
<evidence type="ECO:0000256" key="1">
    <source>
        <dbReference type="ARBA" id="ARBA00022614"/>
    </source>
</evidence>
<evidence type="ECO:0000256" key="7">
    <source>
        <dbReference type="SAM" id="MobiDB-lite"/>
    </source>
</evidence>
<name>A0AAE0SLL7_9BIVA</name>
<dbReference type="InterPro" id="IPR013083">
    <property type="entry name" value="Znf_RING/FYVE/PHD"/>
</dbReference>
<dbReference type="PANTHER" id="PTHR48051">
    <property type="match status" value="1"/>
</dbReference>
<reference evidence="11" key="1">
    <citation type="journal article" date="2021" name="Genome Biol. Evol.">
        <title>A High-Quality Reference Genome for a Parasitic Bivalve with Doubly Uniparental Inheritance (Bivalvia: Unionida).</title>
        <authorList>
            <person name="Smith C.H."/>
        </authorList>
    </citation>
    <scope>NUCLEOTIDE SEQUENCE</scope>
    <source>
        <strain evidence="11">CHS0354</strain>
    </source>
</reference>
<dbReference type="GO" id="GO:0005737">
    <property type="term" value="C:cytoplasm"/>
    <property type="evidence" value="ECO:0007669"/>
    <property type="project" value="TreeGrafter"/>
</dbReference>
<dbReference type="SMART" id="SM00369">
    <property type="entry name" value="LRR_TYP"/>
    <property type="match status" value="4"/>
</dbReference>
<dbReference type="AlphaFoldDB" id="A0AAE0SLL7"/>
<dbReference type="PROSITE" id="PS50089">
    <property type="entry name" value="ZF_RING_2"/>
    <property type="match status" value="1"/>
</dbReference>
<dbReference type="SUPFAM" id="SSF52058">
    <property type="entry name" value="L domain-like"/>
    <property type="match status" value="1"/>
</dbReference>
<reference evidence="11" key="2">
    <citation type="journal article" date="2021" name="Genome Biol. Evol.">
        <title>Developing a high-quality reference genome for a parasitic bivalve with doubly uniparental inheritance (Bivalvia: Unionida).</title>
        <authorList>
            <person name="Smith C.H."/>
        </authorList>
    </citation>
    <scope>NUCLEOTIDE SEQUENCE</scope>
    <source>
        <strain evidence="11">CHS0354</strain>
        <tissue evidence="11">Mantle</tissue>
    </source>
</reference>
<evidence type="ECO:0008006" key="13">
    <source>
        <dbReference type="Google" id="ProtNLM"/>
    </source>
</evidence>
<feature type="compositionally biased region" description="Basic residues" evidence="7">
    <location>
        <begin position="1"/>
        <end position="10"/>
    </location>
</feature>
<evidence type="ECO:0000256" key="6">
    <source>
        <dbReference type="SAM" id="Coils"/>
    </source>
</evidence>
<keyword evidence="6" id="KW-0175">Coiled coil</keyword>
<dbReference type="SUPFAM" id="SSF47769">
    <property type="entry name" value="SAM/Pointed domain"/>
    <property type="match status" value="1"/>
</dbReference>
<evidence type="ECO:0000256" key="2">
    <source>
        <dbReference type="ARBA" id="ARBA00022737"/>
    </source>
</evidence>
<keyword evidence="8" id="KW-1133">Transmembrane helix</keyword>
<dbReference type="InterPro" id="IPR013761">
    <property type="entry name" value="SAM/pointed_sf"/>
</dbReference>
<feature type="domain" description="RING-type" evidence="9">
    <location>
        <begin position="718"/>
        <end position="753"/>
    </location>
</feature>
<dbReference type="SMART" id="SM00364">
    <property type="entry name" value="LRR_BAC"/>
    <property type="match status" value="3"/>
</dbReference>
<evidence type="ECO:0000259" key="9">
    <source>
        <dbReference type="PROSITE" id="PS50089"/>
    </source>
</evidence>
<dbReference type="SMART" id="SM00454">
    <property type="entry name" value="SAM"/>
    <property type="match status" value="1"/>
</dbReference>
<evidence type="ECO:0000256" key="5">
    <source>
        <dbReference type="PROSITE-ProRule" id="PRU00175"/>
    </source>
</evidence>
<keyword evidence="4" id="KW-0862">Zinc</keyword>
<feature type="domain" description="SAM" evidence="10">
    <location>
        <begin position="616"/>
        <end position="674"/>
    </location>
</feature>
<dbReference type="InterPro" id="IPR032675">
    <property type="entry name" value="LRR_dom_sf"/>
</dbReference>
<dbReference type="GO" id="GO:0008270">
    <property type="term" value="F:zinc ion binding"/>
    <property type="evidence" value="ECO:0007669"/>
    <property type="project" value="UniProtKB-KW"/>
</dbReference>
<dbReference type="InterPro" id="IPR001841">
    <property type="entry name" value="Znf_RING"/>
</dbReference>
<gene>
    <name evidence="11" type="ORF">CHS0354_013558</name>
</gene>
<keyword evidence="8" id="KW-0472">Membrane</keyword>
<dbReference type="Pfam" id="PF23598">
    <property type="entry name" value="LRR_14"/>
    <property type="match status" value="1"/>
</dbReference>
<dbReference type="InterPro" id="IPR001660">
    <property type="entry name" value="SAM"/>
</dbReference>
<keyword evidence="3 5" id="KW-0479">Metal-binding</keyword>
<feature type="region of interest" description="Disordered" evidence="7">
    <location>
        <begin position="673"/>
        <end position="704"/>
    </location>
</feature>
<comment type="caution">
    <text evidence="11">The sequence shown here is derived from an EMBL/GenBank/DDBJ whole genome shotgun (WGS) entry which is preliminary data.</text>
</comment>
<dbReference type="Pfam" id="PF00536">
    <property type="entry name" value="SAM_1"/>
    <property type="match status" value="1"/>
</dbReference>
<dbReference type="InterPro" id="IPR001611">
    <property type="entry name" value="Leu-rich_rpt"/>
</dbReference>
<dbReference type="EMBL" id="JAEAOA010000822">
    <property type="protein sequence ID" value="KAK3593663.1"/>
    <property type="molecule type" value="Genomic_DNA"/>
</dbReference>
<feature type="coiled-coil region" evidence="6">
    <location>
        <begin position="520"/>
        <end position="588"/>
    </location>
</feature>
<keyword evidence="8" id="KW-0812">Transmembrane</keyword>
<feature type="compositionally biased region" description="Polar residues" evidence="7">
    <location>
        <begin position="24"/>
        <end position="38"/>
    </location>
</feature>
<dbReference type="Gene3D" id="3.80.10.10">
    <property type="entry name" value="Ribonuclease Inhibitor"/>
    <property type="match status" value="1"/>
</dbReference>
<dbReference type="InterPro" id="IPR050216">
    <property type="entry name" value="LRR_domain-containing"/>
</dbReference>
<protein>
    <recommendedName>
        <fullName evidence="13">E3 ubiquitin-protein ligase LRSAM1</fullName>
    </recommendedName>
</protein>
<evidence type="ECO:0000313" key="11">
    <source>
        <dbReference type="EMBL" id="KAK3593663.1"/>
    </source>
</evidence>